<keyword evidence="10" id="KW-1185">Reference proteome</keyword>
<evidence type="ECO:0000256" key="4">
    <source>
        <dbReference type="ARBA" id="ARBA00023136"/>
    </source>
</evidence>
<dbReference type="EMBL" id="CAJVRL010000038">
    <property type="protein sequence ID" value="CAG8950775.1"/>
    <property type="molecule type" value="Genomic_DNA"/>
</dbReference>
<dbReference type="PANTHER" id="PTHR33048:SF47">
    <property type="entry name" value="INTEGRAL MEMBRANE PROTEIN-RELATED"/>
    <property type="match status" value="1"/>
</dbReference>
<feature type="transmembrane region" description="Helical" evidence="7">
    <location>
        <begin position="194"/>
        <end position="216"/>
    </location>
</feature>
<feature type="transmembrane region" description="Helical" evidence="7">
    <location>
        <begin position="43"/>
        <end position="64"/>
    </location>
</feature>
<dbReference type="Pfam" id="PF20684">
    <property type="entry name" value="Fung_rhodopsin"/>
    <property type="match status" value="1"/>
</dbReference>
<comment type="similarity">
    <text evidence="5">Belongs to the SAT4 family.</text>
</comment>
<feature type="transmembrane region" description="Helical" evidence="7">
    <location>
        <begin position="159"/>
        <end position="182"/>
    </location>
</feature>
<dbReference type="PANTHER" id="PTHR33048">
    <property type="entry name" value="PTH11-LIKE INTEGRAL MEMBRANE PROTEIN (AFU_ORTHOLOGUE AFUA_5G11245)"/>
    <property type="match status" value="1"/>
</dbReference>
<evidence type="ECO:0000256" key="3">
    <source>
        <dbReference type="ARBA" id="ARBA00022989"/>
    </source>
</evidence>
<feature type="domain" description="Rhodopsin" evidence="8">
    <location>
        <begin position="27"/>
        <end position="260"/>
    </location>
</feature>
<feature type="compositionally biased region" description="Low complexity" evidence="6">
    <location>
        <begin position="276"/>
        <end position="285"/>
    </location>
</feature>
<evidence type="ECO:0000259" key="8">
    <source>
        <dbReference type="Pfam" id="PF20684"/>
    </source>
</evidence>
<reference evidence="9" key="1">
    <citation type="submission" date="2021-07" db="EMBL/GenBank/DDBJ databases">
        <authorList>
            <person name="Durling M."/>
        </authorList>
    </citation>
    <scope>NUCLEOTIDE SEQUENCE</scope>
</reference>
<dbReference type="OrthoDB" id="10017208at2759"/>
<dbReference type="GO" id="GO:0016020">
    <property type="term" value="C:membrane"/>
    <property type="evidence" value="ECO:0007669"/>
    <property type="project" value="UniProtKB-SubCell"/>
</dbReference>
<protein>
    <recommendedName>
        <fullName evidence="8">Rhodopsin domain-containing protein</fullName>
    </recommendedName>
</protein>
<dbReference type="AlphaFoldDB" id="A0A9N9KRG0"/>
<evidence type="ECO:0000313" key="9">
    <source>
        <dbReference type="EMBL" id="CAG8950775.1"/>
    </source>
</evidence>
<organism evidence="9 10">
    <name type="scientific">Hymenoscyphus fraxineus</name>
    <dbReference type="NCBI Taxonomy" id="746836"/>
    <lineage>
        <taxon>Eukaryota</taxon>
        <taxon>Fungi</taxon>
        <taxon>Dikarya</taxon>
        <taxon>Ascomycota</taxon>
        <taxon>Pezizomycotina</taxon>
        <taxon>Leotiomycetes</taxon>
        <taxon>Helotiales</taxon>
        <taxon>Helotiaceae</taxon>
        <taxon>Hymenoscyphus</taxon>
    </lineage>
</organism>
<feature type="transmembrane region" description="Helical" evidence="7">
    <location>
        <begin position="87"/>
        <end position="104"/>
    </location>
</feature>
<proteinExistence type="inferred from homology"/>
<feature type="transmembrane region" description="Helical" evidence="7">
    <location>
        <begin position="236"/>
        <end position="259"/>
    </location>
</feature>
<evidence type="ECO:0000313" key="10">
    <source>
        <dbReference type="Proteomes" id="UP000696280"/>
    </source>
</evidence>
<evidence type="ECO:0000256" key="1">
    <source>
        <dbReference type="ARBA" id="ARBA00004141"/>
    </source>
</evidence>
<evidence type="ECO:0000256" key="5">
    <source>
        <dbReference type="ARBA" id="ARBA00038359"/>
    </source>
</evidence>
<feature type="region of interest" description="Disordered" evidence="6">
    <location>
        <begin position="276"/>
        <end position="338"/>
    </location>
</feature>
<comment type="caution">
    <text evidence="9">The sequence shown here is derived from an EMBL/GenBank/DDBJ whole genome shotgun (WGS) entry which is preliminary data.</text>
</comment>
<gene>
    <name evidence="9" type="ORF">HYFRA_00002989</name>
</gene>
<evidence type="ECO:0000256" key="6">
    <source>
        <dbReference type="SAM" id="MobiDB-lite"/>
    </source>
</evidence>
<evidence type="ECO:0000256" key="2">
    <source>
        <dbReference type="ARBA" id="ARBA00022692"/>
    </source>
</evidence>
<keyword evidence="2 7" id="KW-0812">Transmembrane</keyword>
<feature type="compositionally biased region" description="Polar residues" evidence="6">
    <location>
        <begin position="314"/>
        <end position="338"/>
    </location>
</feature>
<dbReference type="InterPro" id="IPR052337">
    <property type="entry name" value="SAT4-like"/>
</dbReference>
<feature type="transmembrane region" description="Helical" evidence="7">
    <location>
        <begin position="116"/>
        <end position="139"/>
    </location>
</feature>
<accession>A0A9N9KRG0</accession>
<name>A0A9N9KRG0_9HELO</name>
<evidence type="ECO:0000256" key="7">
    <source>
        <dbReference type="SAM" id="Phobius"/>
    </source>
</evidence>
<feature type="transmembrane region" description="Helical" evidence="7">
    <location>
        <begin position="12"/>
        <end position="31"/>
    </location>
</feature>
<comment type="subcellular location">
    <subcellularLocation>
        <location evidence="1">Membrane</location>
        <topology evidence="1">Multi-pass membrane protein</topology>
    </subcellularLocation>
</comment>
<dbReference type="InterPro" id="IPR049326">
    <property type="entry name" value="Rhodopsin_dom_fungi"/>
</dbReference>
<keyword evidence="4 7" id="KW-0472">Membrane</keyword>
<keyword evidence="3 7" id="KW-1133">Transmembrane helix</keyword>
<dbReference type="Proteomes" id="UP000696280">
    <property type="component" value="Unassembled WGS sequence"/>
</dbReference>
<sequence length="338" mass="37861">MVEQDLAGLTSRVSTAMIVISVVAVALRFVARKWAKVSFGWDDWFALASLPFTVAISSSFYFAINHGYATPTGDTQYYYRIIYVNELLWFTSFLLTKFSVLFFYHRVFGTKDGLKITLYVIGAITLVWWFVIFFVAVFQCHPVTGSIAAPGSKCIKPLPFFYAQTIPNIITDFAILFTPMPILAQLKLKFTKKLGLCLIFAVGYFVPIISIVRIVYFVKLAHIKGKHSAYDTALSTIWSILETAFALVGACIPTLTIIVRRSFDLVSRTYSSVRSISGSSAKKSGGFQDISDKDEHKHNISGQSVELLNRERSLTSSQEMPQKPESTYNPGVQSFHNV</sequence>